<dbReference type="EMBL" id="KZ679131">
    <property type="protein sequence ID" value="PTB76637.1"/>
    <property type="molecule type" value="Genomic_DNA"/>
</dbReference>
<keyword evidence="2" id="KW-1185">Reference proteome</keyword>
<proteinExistence type="predicted"/>
<reference evidence="1 2" key="1">
    <citation type="submission" date="2016-07" db="EMBL/GenBank/DDBJ databases">
        <title>Multiple horizontal gene transfer events from other fungi enriched the ability of initially mycotrophic Trichoderma (Ascomycota) to feed on dead plant biomass.</title>
        <authorList>
            <consortium name="DOE Joint Genome Institute"/>
            <person name="Aerts A."/>
            <person name="Atanasova L."/>
            <person name="Chenthamara K."/>
            <person name="Zhang J."/>
            <person name="Grujic M."/>
            <person name="Henrissat B."/>
            <person name="Kuo A."/>
            <person name="Salamov A."/>
            <person name="Lipzen A."/>
            <person name="Labutti K."/>
            <person name="Barry K."/>
            <person name="Miao Y."/>
            <person name="Rahimi M.J."/>
            <person name="Shen Q."/>
            <person name="Grigoriev I.V."/>
            <person name="Kubicek C.P."/>
            <person name="Druzhinina I.S."/>
        </authorList>
    </citation>
    <scope>NUCLEOTIDE SEQUENCE [LARGE SCALE GENOMIC DNA]</scope>
    <source>
        <strain evidence="1 2">ATCC 18648</strain>
    </source>
</reference>
<organism evidence="1 2">
    <name type="scientific">Trichoderma longibrachiatum ATCC 18648</name>
    <dbReference type="NCBI Taxonomy" id="983965"/>
    <lineage>
        <taxon>Eukaryota</taxon>
        <taxon>Fungi</taxon>
        <taxon>Dikarya</taxon>
        <taxon>Ascomycota</taxon>
        <taxon>Pezizomycotina</taxon>
        <taxon>Sordariomycetes</taxon>
        <taxon>Hypocreomycetidae</taxon>
        <taxon>Hypocreales</taxon>
        <taxon>Hypocreaceae</taxon>
        <taxon>Trichoderma</taxon>
    </lineage>
</organism>
<dbReference type="AlphaFoldDB" id="A0A2T4C4Y0"/>
<sequence length="151" mass="16622">MPISPGLASSHHTEKYLVSLVNFLVFVFVFHVRDRDGASVVDLCVTLGRPGDCTRPWSLVPSSSCPVATSITALKPCPPLKVSPSPSFILASPQGGPSRTDPAHREWIVPKCRLSAKEKVQELLLRVFFSFSWPKLPCKLLKKVVRLECAL</sequence>
<evidence type="ECO:0000313" key="1">
    <source>
        <dbReference type="EMBL" id="PTB76637.1"/>
    </source>
</evidence>
<evidence type="ECO:0000313" key="2">
    <source>
        <dbReference type="Proteomes" id="UP000240760"/>
    </source>
</evidence>
<feature type="non-terminal residue" evidence="1">
    <location>
        <position position="151"/>
    </location>
</feature>
<gene>
    <name evidence="1" type="ORF">M440DRAFT_1400987</name>
</gene>
<dbReference type="Proteomes" id="UP000240760">
    <property type="component" value="Unassembled WGS sequence"/>
</dbReference>
<accession>A0A2T4C4Y0</accession>
<protein>
    <submittedName>
        <fullName evidence="1">Uncharacterized protein</fullName>
    </submittedName>
</protein>
<name>A0A2T4C4Y0_TRILO</name>